<dbReference type="SUPFAM" id="SSF52129">
    <property type="entry name" value="Caspase-like"/>
    <property type="match status" value="1"/>
</dbReference>
<dbReference type="InParanoid" id="A0A0C3FIT4"/>
<accession>A0A0C3FIT4</accession>
<protein>
    <recommendedName>
        <fullName evidence="4">Peptidase C14 caspase domain-containing protein</fullName>
    </recommendedName>
</protein>
<evidence type="ECO:0000256" key="1">
    <source>
        <dbReference type="ARBA" id="ARBA00009005"/>
    </source>
</evidence>
<dbReference type="InterPro" id="IPR050452">
    <property type="entry name" value="Metacaspase"/>
</dbReference>
<dbReference type="PANTHER" id="PTHR48104">
    <property type="entry name" value="METACASPASE-4"/>
    <property type="match status" value="1"/>
</dbReference>
<evidence type="ECO:0000256" key="2">
    <source>
        <dbReference type="ARBA" id="ARBA00022703"/>
    </source>
</evidence>
<dbReference type="GO" id="GO:0006915">
    <property type="term" value="P:apoptotic process"/>
    <property type="evidence" value="ECO:0007669"/>
    <property type="project" value="UniProtKB-KW"/>
</dbReference>
<dbReference type="AlphaFoldDB" id="A0A0C3FIT4"/>
<dbReference type="OrthoDB" id="3223806at2759"/>
<reference evidence="5 6" key="1">
    <citation type="submission" date="2014-04" db="EMBL/GenBank/DDBJ databases">
        <authorList>
            <consortium name="DOE Joint Genome Institute"/>
            <person name="Kuo A."/>
            <person name="Tarkka M."/>
            <person name="Buscot F."/>
            <person name="Kohler A."/>
            <person name="Nagy L.G."/>
            <person name="Floudas D."/>
            <person name="Copeland A."/>
            <person name="Barry K.W."/>
            <person name="Cichocki N."/>
            <person name="Veneault-Fourrey C."/>
            <person name="LaButti K."/>
            <person name="Lindquist E.A."/>
            <person name="Lipzen A."/>
            <person name="Lundell T."/>
            <person name="Morin E."/>
            <person name="Murat C."/>
            <person name="Sun H."/>
            <person name="Tunlid A."/>
            <person name="Henrissat B."/>
            <person name="Grigoriev I.V."/>
            <person name="Hibbett D.S."/>
            <person name="Martin F."/>
            <person name="Nordberg H.P."/>
            <person name="Cantor M.N."/>
            <person name="Hua S.X."/>
        </authorList>
    </citation>
    <scope>NUCLEOTIDE SEQUENCE [LARGE SCALE GENOMIC DNA]</scope>
    <source>
        <strain evidence="5 6">F 1598</strain>
    </source>
</reference>
<proteinExistence type="inferred from homology"/>
<dbReference type="GO" id="GO:0005737">
    <property type="term" value="C:cytoplasm"/>
    <property type="evidence" value="ECO:0007669"/>
    <property type="project" value="TreeGrafter"/>
</dbReference>
<keyword evidence="6" id="KW-1185">Reference proteome</keyword>
<evidence type="ECO:0000313" key="5">
    <source>
        <dbReference type="EMBL" id="KIM84300.1"/>
    </source>
</evidence>
<keyword evidence="2" id="KW-0053">Apoptosis</keyword>
<dbReference type="Proteomes" id="UP000054166">
    <property type="component" value="Unassembled WGS sequence"/>
</dbReference>
<organism evidence="5 6">
    <name type="scientific">Piloderma croceum (strain F 1598)</name>
    <dbReference type="NCBI Taxonomy" id="765440"/>
    <lineage>
        <taxon>Eukaryota</taxon>
        <taxon>Fungi</taxon>
        <taxon>Dikarya</taxon>
        <taxon>Basidiomycota</taxon>
        <taxon>Agaricomycotina</taxon>
        <taxon>Agaricomycetes</taxon>
        <taxon>Agaricomycetidae</taxon>
        <taxon>Atheliales</taxon>
        <taxon>Atheliaceae</taxon>
        <taxon>Piloderma</taxon>
    </lineage>
</organism>
<dbReference type="Gene3D" id="3.40.50.1460">
    <property type="match status" value="1"/>
</dbReference>
<keyword evidence="3" id="KW-0378">Hydrolase</keyword>
<evidence type="ECO:0000313" key="6">
    <source>
        <dbReference type="Proteomes" id="UP000054166"/>
    </source>
</evidence>
<dbReference type="HOGENOM" id="CLU_011935_1_0_1"/>
<dbReference type="Pfam" id="PF00656">
    <property type="entry name" value="Peptidase_C14"/>
    <property type="match status" value="1"/>
</dbReference>
<gene>
    <name evidence="5" type="ORF">PILCRDRAFT_87697</name>
</gene>
<sequence>MWFSSFKVSNYVDVPWLSISHPKVLKTIAKRPKMKSALPDISPPLFALIIGINRYKSLKVITLRGAVADADSVKAYLENDLKVQKSNIRNLRDAQATRAAIIAEFSALVTNPDIKLGDPILIYYAGHGGGSTPPIGWEAGGADSKTQMLIPHDYNTKIDNREVYGIPDRTLNALLTRLAKAKGDNITVIFDCCHSGSGTREGKTDQTHLFRGFEIIETLPAELDKNIWGTLVGGRGTSVPPGFLQSGLRSHVLLAACGAKEKAKEEYGRGIFTNAVLEVLKTVSVDTVTYTDLLQRMHALPEQNPQCEGVNQARILFNAKAPSTGRVFYRVHKESDQYVLDAGAAHGLNRGAEFAVYSDRLWPPRTSPLGNLVVKEVGPFTADMRLPDNTSAFVLVDMGYAIQTRTGEAEDLRLHIAPDDTLAPIFEALGQDMLRTDSNRRRISLVEKDKAELDIAIDGDSVIFNILNPQVTQFGLNQMPFRVDPTHDAIYPVIRASAHYHWHLRRNSTSRVLENHIQLDISKLKELEEYDEDFNLVLEPVGDNLNVSGIVDLVVNPDDMYGIKLVNTSDFDLYPSLFFFDNSDLSICEYSALRKEYSSYYQPPTSAQKLDVPLPKMTDNVPGTLSIGYGSGGSAPFSHFLRDGQDIDVGFLKLFLTTEPVDYSNIPQSSPFRLFGRGNEEDNPKASFIWYTTLVAVVQRRAPLAAY</sequence>
<comment type="similarity">
    <text evidence="1">Belongs to the peptidase C14B family.</text>
</comment>
<dbReference type="InterPro" id="IPR011600">
    <property type="entry name" value="Pept_C14_caspase"/>
</dbReference>
<reference evidence="6" key="2">
    <citation type="submission" date="2015-01" db="EMBL/GenBank/DDBJ databases">
        <title>Evolutionary Origins and Diversification of the Mycorrhizal Mutualists.</title>
        <authorList>
            <consortium name="DOE Joint Genome Institute"/>
            <consortium name="Mycorrhizal Genomics Consortium"/>
            <person name="Kohler A."/>
            <person name="Kuo A."/>
            <person name="Nagy L.G."/>
            <person name="Floudas D."/>
            <person name="Copeland A."/>
            <person name="Barry K.W."/>
            <person name="Cichocki N."/>
            <person name="Veneault-Fourrey C."/>
            <person name="LaButti K."/>
            <person name="Lindquist E.A."/>
            <person name="Lipzen A."/>
            <person name="Lundell T."/>
            <person name="Morin E."/>
            <person name="Murat C."/>
            <person name="Riley R."/>
            <person name="Ohm R."/>
            <person name="Sun H."/>
            <person name="Tunlid A."/>
            <person name="Henrissat B."/>
            <person name="Grigoriev I.V."/>
            <person name="Hibbett D.S."/>
            <person name="Martin F."/>
        </authorList>
    </citation>
    <scope>NUCLEOTIDE SEQUENCE [LARGE SCALE GENOMIC DNA]</scope>
    <source>
        <strain evidence="6">F 1598</strain>
    </source>
</reference>
<keyword evidence="3" id="KW-0788">Thiol protease</keyword>
<dbReference type="EMBL" id="KN832988">
    <property type="protein sequence ID" value="KIM84300.1"/>
    <property type="molecule type" value="Genomic_DNA"/>
</dbReference>
<dbReference type="GO" id="GO:0004197">
    <property type="term" value="F:cysteine-type endopeptidase activity"/>
    <property type="evidence" value="ECO:0007669"/>
    <property type="project" value="InterPro"/>
</dbReference>
<feature type="domain" description="Peptidase C14 caspase" evidence="4">
    <location>
        <begin position="46"/>
        <end position="299"/>
    </location>
</feature>
<evidence type="ECO:0000259" key="4">
    <source>
        <dbReference type="Pfam" id="PF00656"/>
    </source>
</evidence>
<name>A0A0C3FIT4_PILCF</name>
<dbReference type="GO" id="GO:0006508">
    <property type="term" value="P:proteolysis"/>
    <property type="evidence" value="ECO:0007669"/>
    <property type="project" value="InterPro"/>
</dbReference>
<evidence type="ECO:0000256" key="3">
    <source>
        <dbReference type="ARBA" id="ARBA00022807"/>
    </source>
</evidence>
<dbReference type="InterPro" id="IPR029030">
    <property type="entry name" value="Caspase-like_dom_sf"/>
</dbReference>
<dbReference type="PANTHER" id="PTHR48104:SF30">
    <property type="entry name" value="METACASPASE-1"/>
    <property type="match status" value="1"/>
</dbReference>
<keyword evidence="3" id="KW-0645">Protease</keyword>